<evidence type="ECO:0000256" key="8">
    <source>
        <dbReference type="ARBA" id="ARBA00022840"/>
    </source>
</evidence>
<dbReference type="OrthoDB" id="3685at2759"/>
<evidence type="ECO:0000259" key="12">
    <source>
        <dbReference type="Pfam" id="PF20259"/>
    </source>
</evidence>
<evidence type="ECO:0000256" key="1">
    <source>
        <dbReference type="ARBA" id="ARBA00003986"/>
    </source>
</evidence>
<dbReference type="Proteomes" id="UP000789508">
    <property type="component" value="Unassembled WGS sequence"/>
</dbReference>
<dbReference type="InterPro" id="IPR014729">
    <property type="entry name" value="Rossmann-like_a/b/a_fold"/>
</dbReference>
<dbReference type="EC" id="2.8.1.14" evidence="3"/>
<evidence type="ECO:0000256" key="4">
    <source>
        <dbReference type="ARBA" id="ARBA00022555"/>
    </source>
</evidence>
<keyword evidence="7" id="KW-0547">Nucleotide-binding</keyword>
<organism evidence="13 14">
    <name type="scientific">Ambispora leptoticha</name>
    <dbReference type="NCBI Taxonomy" id="144679"/>
    <lineage>
        <taxon>Eukaryota</taxon>
        <taxon>Fungi</taxon>
        <taxon>Fungi incertae sedis</taxon>
        <taxon>Mucoromycota</taxon>
        <taxon>Glomeromycotina</taxon>
        <taxon>Glomeromycetes</taxon>
        <taxon>Archaeosporales</taxon>
        <taxon>Ambisporaceae</taxon>
        <taxon>Ambispora</taxon>
    </lineage>
</organism>
<name>A0A9N9IPB6_9GLOM</name>
<evidence type="ECO:0000313" key="14">
    <source>
        <dbReference type="Proteomes" id="UP000789508"/>
    </source>
</evidence>
<dbReference type="InterPro" id="IPR023382">
    <property type="entry name" value="MnmA-like_central_sf"/>
</dbReference>
<dbReference type="GO" id="GO:0000049">
    <property type="term" value="F:tRNA binding"/>
    <property type="evidence" value="ECO:0007669"/>
    <property type="project" value="UniProtKB-KW"/>
</dbReference>
<dbReference type="GO" id="GO:0005524">
    <property type="term" value="F:ATP binding"/>
    <property type="evidence" value="ECO:0007669"/>
    <property type="project" value="UniProtKB-KW"/>
</dbReference>
<gene>
    <name evidence="13" type="ORF">ALEPTO_LOCUS13091</name>
</gene>
<evidence type="ECO:0000256" key="6">
    <source>
        <dbReference type="ARBA" id="ARBA00022694"/>
    </source>
</evidence>
<evidence type="ECO:0000256" key="5">
    <source>
        <dbReference type="ARBA" id="ARBA00022679"/>
    </source>
</evidence>
<dbReference type="GO" id="GO:0002143">
    <property type="term" value="P:tRNA wobble position uridine thiolation"/>
    <property type="evidence" value="ECO:0007669"/>
    <property type="project" value="TreeGrafter"/>
</dbReference>
<proteinExistence type="inferred from homology"/>
<keyword evidence="10" id="KW-1015">Disulfide bond</keyword>
<evidence type="ECO:0000256" key="3">
    <source>
        <dbReference type="ARBA" id="ARBA00011953"/>
    </source>
</evidence>
<dbReference type="EMBL" id="CAJVPS010037189">
    <property type="protein sequence ID" value="CAG8744816.1"/>
    <property type="molecule type" value="Genomic_DNA"/>
</dbReference>
<dbReference type="Pfam" id="PF20259">
    <property type="entry name" value="tRNA_Me_trans_M"/>
    <property type="match status" value="1"/>
</dbReference>
<keyword evidence="4" id="KW-0820">tRNA-binding</keyword>
<feature type="domain" description="tRNA-specific 2-thiouridylase MnmA-like central" evidence="12">
    <location>
        <begin position="94"/>
        <end position="152"/>
    </location>
</feature>
<keyword evidence="8" id="KW-0067">ATP-binding</keyword>
<feature type="non-terminal residue" evidence="13">
    <location>
        <position position="201"/>
    </location>
</feature>
<evidence type="ECO:0000256" key="11">
    <source>
        <dbReference type="ARBA" id="ARBA00049564"/>
    </source>
</evidence>
<comment type="similarity">
    <text evidence="2">Belongs to the MnmA/TRMU family.</text>
</comment>
<evidence type="ECO:0000256" key="2">
    <source>
        <dbReference type="ARBA" id="ARBA00006191"/>
    </source>
</evidence>
<dbReference type="PANTHER" id="PTHR11933:SF5">
    <property type="entry name" value="MITOCHONDRIAL TRNA-SPECIFIC 2-THIOURIDYLASE 1"/>
    <property type="match status" value="1"/>
</dbReference>
<keyword evidence="14" id="KW-1185">Reference proteome</keyword>
<protein>
    <recommendedName>
        <fullName evidence="3">tRNA-5-taurinomethyluridine 2-sulfurtransferase</fullName>
        <ecNumber evidence="3">2.8.1.14</ecNumber>
    </recommendedName>
</protein>
<comment type="caution">
    <text evidence="13">The sequence shown here is derived from an EMBL/GenBank/DDBJ whole genome shotgun (WGS) entry which is preliminary data.</text>
</comment>
<evidence type="ECO:0000256" key="10">
    <source>
        <dbReference type="ARBA" id="ARBA00023157"/>
    </source>
</evidence>
<reference evidence="13" key="1">
    <citation type="submission" date="2021-06" db="EMBL/GenBank/DDBJ databases">
        <authorList>
            <person name="Kallberg Y."/>
            <person name="Tangrot J."/>
            <person name="Rosling A."/>
        </authorList>
    </citation>
    <scope>NUCLEOTIDE SEQUENCE</scope>
    <source>
        <strain evidence="13">FL130A</strain>
    </source>
</reference>
<comment type="catalytic activity">
    <reaction evidence="11">
        <text>5-taurinomethyluridine(34) in tRNA + S-sulfanyl-L-cysteinyl-[protein] + AH2 + ATP = 5-taurinomethyl-2-thiouridine(34) in tRNA + L-cysteinyl-[protein] + A + AMP + diphosphate + H(+)</text>
        <dbReference type="Rhea" id="RHEA:47040"/>
        <dbReference type="Rhea" id="RHEA-COMP:10131"/>
        <dbReference type="Rhea" id="RHEA-COMP:11726"/>
        <dbReference type="Rhea" id="RHEA-COMP:11732"/>
        <dbReference type="Rhea" id="RHEA-COMP:11733"/>
        <dbReference type="ChEBI" id="CHEBI:13193"/>
        <dbReference type="ChEBI" id="CHEBI:15378"/>
        <dbReference type="ChEBI" id="CHEBI:17499"/>
        <dbReference type="ChEBI" id="CHEBI:29950"/>
        <dbReference type="ChEBI" id="CHEBI:30616"/>
        <dbReference type="ChEBI" id="CHEBI:33019"/>
        <dbReference type="ChEBI" id="CHEBI:61963"/>
        <dbReference type="ChEBI" id="CHEBI:87171"/>
        <dbReference type="ChEBI" id="CHEBI:87172"/>
        <dbReference type="ChEBI" id="CHEBI:456215"/>
        <dbReference type="EC" id="2.8.1.14"/>
    </reaction>
</comment>
<dbReference type="Gene3D" id="2.30.30.280">
    <property type="entry name" value="Adenine nucleotide alpha hydrolases-like domains"/>
    <property type="match status" value="1"/>
</dbReference>
<dbReference type="InterPro" id="IPR046884">
    <property type="entry name" value="MnmA-like_central"/>
</dbReference>
<sequence length="201" mass="23337">YVKKNFATDFIATGHYAQIVHESGKYYLSKPKDNNKDQTYFLCQIDRNLLSRIIFPLADLTKKEVRQIAEKVGLINAQKKDSTGICFIGERKFENFLANYFPKKEGEIMDIDSKKVIGKHSGIPYFTIGQRRNLGLQGQKKPHYVVGKIKEQELVNFFNNQKLIMAKFRYRQPEIPVKILALADFKELKVEFSEKQRAITP</sequence>
<feature type="non-terminal residue" evidence="13">
    <location>
        <position position="1"/>
    </location>
</feature>
<evidence type="ECO:0000256" key="7">
    <source>
        <dbReference type="ARBA" id="ARBA00022741"/>
    </source>
</evidence>
<comment type="function">
    <text evidence="1">Catalyzes the 2-thiolation of uridine at the wobble position (U34) of mitochondrial tRNA(Lys), tRNA(Glu) and tRNA(Gln). Required for the formation of 5-taurinomethyl-2-thiouridine (tm5s2U) of mitochondrial tRNA(Lys), tRNA(Glu), and tRNA(Gln) at the wobble position. ATP is required to activate the C2 atom of the wobble base.</text>
</comment>
<keyword evidence="5" id="KW-0808">Transferase</keyword>
<evidence type="ECO:0000313" key="13">
    <source>
        <dbReference type="EMBL" id="CAG8744816.1"/>
    </source>
</evidence>
<dbReference type="FunFam" id="2.30.30.280:FF:000001">
    <property type="entry name" value="tRNA-specific 2-thiouridylase MnmA"/>
    <property type="match status" value="1"/>
</dbReference>
<dbReference type="GO" id="GO:0016783">
    <property type="term" value="F:sulfurtransferase activity"/>
    <property type="evidence" value="ECO:0007669"/>
    <property type="project" value="InterPro"/>
</dbReference>
<dbReference type="Pfam" id="PF03054">
    <property type="entry name" value="tRNA_Me_trans"/>
    <property type="match status" value="1"/>
</dbReference>
<dbReference type="AlphaFoldDB" id="A0A9N9IPB6"/>
<accession>A0A9N9IPB6</accession>
<keyword evidence="9" id="KW-0694">RNA-binding</keyword>
<dbReference type="SUPFAM" id="SSF52402">
    <property type="entry name" value="Adenine nucleotide alpha hydrolases-like"/>
    <property type="match status" value="1"/>
</dbReference>
<dbReference type="Gene3D" id="3.40.50.620">
    <property type="entry name" value="HUPs"/>
    <property type="match status" value="1"/>
</dbReference>
<dbReference type="PANTHER" id="PTHR11933">
    <property type="entry name" value="TRNA 5-METHYLAMINOMETHYL-2-THIOURIDYLATE -METHYLTRANSFERASE"/>
    <property type="match status" value="1"/>
</dbReference>
<evidence type="ECO:0000256" key="9">
    <source>
        <dbReference type="ARBA" id="ARBA00022884"/>
    </source>
</evidence>
<keyword evidence="6" id="KW-0819">tRNA processing</keyword>